<evidence type="ECO:0000256" key="3">
    <source>
        <dbReference type="ARBA" id="ARBA00022679"/>
    </source>
</evidence>
<evidence type="ECO:0000256" key="8">
    <source>
        <dbReference type="ARBA" id="ARBA00048744"/>
    </source>
</evidence>
<evidence type="ECO:0000259" key="10">
    <source>
        <dbReference type="PROSITE" id="PS50522"/>
    </source>
</evidence>
<dbReference type="InterPro" id="IPR005093">
    <property type="entry name" value="RNArep_beta"/>
</dbReference>
<comment type="catalytic activity">
    <reaction evidence="8">
        <text>RNA(n) + a ribonucleoside 5'-triphosphate = RNA(n+1) + diphosphate</text>
        <dbReference type="Rhea" id="RHEA:21248"/>
        <dbReference type="Rhea" id="RHEA-COMP:14527"/>
        <dbReference type="Rhea" id="RHEA-COMP:17342"/>
        <dbReference type="ChEBI" id="CHEBI:33019"/>
        <dbReference type="ChEBI" id="CHEBI:61557"/>
        <dbReference type="ChEBI" id="CHEBI:140395"/>
        <dbReference type="EC" id="2.7.7.48"/>
    </reaction>
</comment>
<proteinExistence type="predicted"/>
<comment type="cofactor">
    <cofactor evidence="9">
        <name>Mg(2+)</name>
        <dbReference type="ChEBI" id="CHEBI:18420"/>
    </cofactor>
    <text evidence="9">Binds 2 Mg(2+) per subunit.</text>
</comment>
<dbReference type="InterPro" id="IPR007096">
    <property type="entry name" value="RNA-dir_Rpol_cat_phage"/>
</dbReference>
<keyword evidence="4" id="KW-0548">Nucleotidyltransferase</keyword>
<dbReference type="InterPro" id="IPR043502">
    <property type="entry name" value="DNA/RNA_pol_sf"/>
</dbReference>
<evidence type="ECO:0000256" key="5">
    <source>
        <dbReference type="ARBA" id="ARBA00022741"/>
    </source>
</evidence>
<keyword evidence="3" id="KW-0808">Transferase</keyword>
<dbReference type="RefSeq" id="YP_010769920.1">
    <property type="nucleotide sequence ID" value="NC_074109.1"/>
</dbReference>
<sequence length="551" mass="61707">MAFAMDYRFTTTETNDFCFDIARYHACQITDASTRQRVLHDIDCHDVALLCDLSVDYATTSISDSINLRQIAALFSKRADIDLGIDKEHVAWSTFQDTERSCLRTNERFKLLAAGYNTFSPAAHAIFHSASRKIARVLGPVPTFDRLDFRFGPGATTSIKKKNASHKRKLSERCECSEGLVGLLPEILEEVPGWCESLNVAHPDRETYQLPVDIVDARLSFVPKNAKTMRSTVVEPVLNGFVQLGIGDYIARRLKAHSGIDITDQSRNQKAAREGSISNALATFDLSNASDTIARELVSHLLPVDWFLLLDSCRSATVRYKNNQIRLQKFSSMGNGFTFPLETLIFWALASAASEDDPRVLAYGDDLVVPSEYAGAVDAILETAGFTVNRDKSCLSGPFRESCGKDYYSGIDIRPCYLKDRITYLDVFRFHNFYVRNFDFQGAALCLQWLPDEVCIWGPDGFGDGHLLGDHPRIPFKRERGWGGYIFDTYSSRPKRDFSPRPGDRVLPCYSIYLSNGISRESFTPHSPAGYPSATLPGVTGYKRISIYTLA</sequence>
<reference evidence="11" key="1">
    <citation type="submission" date="2020-09" db="EMBL/GenBank/DDBJ databases">
        <title>Leviviricetes taxonomy.</title>
        <authorList>
            <person name="Stockdale S.R."/>
            <person name="Callanan J."/>
            <person name="Adriaenssens E.M."/>
            <person name="Kuhn J.H."/>
            <person name="Rumnieks J."/>
            <person name="Shkoporov A."/>
            <person name="Draper L.A."/>
            <person name="Ross P."/>
            <person name="Hill C."/>
        </authorList>
    </citation>
    <scope>NUCLEOTIDE SEQUENCE</scope>
</reference>
<gene>
    <name evidence="11" type="primary">SRR7976300_4_3</name>
</gene>
<evidence type="ECO:0000256" key="7">
    <source>
        <dbReference type="ARBA" id="ARBA00030248"/>
    </source>
</evidence>
<dbReference type="EMBL" id="BK013718">
    <property type="protein sequence ID" value="DAD51098.1"/>
    <property type="molecule type" value="Genomic_RNA"/>
</dbReference>
<dbReference type="KEGG" id="vg:80399075"/>
<evidence type="ECO:0000256" key="1">
    <source>
        <dbReference type="ARBA" id="ARBA00012494"/>
    </source>
</evidence>
<keyword evidence="2 11" id="KW-0696">RNA-directed RNA polymerase</keyword>
<evidence type="ECO:0000256" key="6">
    <source>
        <dbReference type="ARBA" id="ARBA00022953"/>
    </source>
</evidence>
<dbReference type="GO" id="GO:0039694">
    <property type="term" value="P:viral RNA genome replication"/>
    <property type="evidence" value="ECO:0007669"/>
    <property type="project" value="InterPro"/>
</dbReference>
<name>A0A8S5L1V9_9VIRU</name>
<dbReference type="GO" id="GO:0046872">
    <property type="term" value="F:metal ion binding"/>
    <property type="evidence" value="ECO:0007669"/>
    <property type="project" value="UniProtKB-KW"/>
</dbReference>
<feature type="binding site" evidence="9">
    <location>
        <position position="365"/>
    </location>
    <ligand>
        <name>Mg(2+)</name>
        <dbReference type="ChEBI" id="CHEBI:18420"/>
        <label>2</label>
    </ligand>
</feature>
<dbReference type="GO" id="GO:0003968">
    <property type="term" value="F:RNA-directed RNA polymerase activity"/>
    <property type="evidence" value="ECO:0007669"/>
    <property type="project" value="UniProtKB-KW"/>
</dbReference>
<feature type="binding site" evidence="9">
    <location>
        <position position="285"/>
    </location>
    <ligand>
        <name>Mg(2+)</name>
        <dbReference type="ChEBI" id="CHEBI:18420"/>
        <label>2</label>
    </ligand>
</feature>
<evidence type="ECO:0000256" key="2">
    <source>
        <dbReference type="ARBA" id="ARBA00022484"/>
    </source>
</evidence>
<protein>
    <recommendedName>
        <fullName evidence="1">RNA-directed RNA polymerase</fullName>
        <ecNumber evidence="1">2.7.7.48</ecNumber>
    </recommendedName>
    <alternativeName>
        <fullName evidence="7">RNA replicase beta chain</fullName>
    </alternativeName>
</protein>
<organism evidence="11 12">
    <name type="scientific">ssRNA phage SRR7976300_4</name>
    <dbReference type="NCBI Taxonomy" id="2786653"/>
    <lineage>
        <taxon>Viruses</taxon>
        <taxon>Riboviria</taxon>
        <taxon>Orthornavirae</taxon>
        <taxon>Lenarviricota</taxon>
        <taxon>Leviviricetes</taxon>
        <taxon>Norzivirales</taxon>
        <taxon>Fiersviridae</taxon>
        <taxon>Stehlmavirus</taxon>
        <taxon>Stehlmavirus lutihabitans</taxon>
    </lineage>
</organism>
<evidence type="ECO:0000256" key="9">
    <source>
        <dbReference type="PIRSR" id="PIRSR605093-1"/>
    </source>
</evidence>
<dbReference type="Pfam" id="PF03431">
    <property type="entry name" value="RNA_replicase_B"/>
    <property type="match status" value="1"/>
</dbReference>
<dbReference type="GeneID" id="80399075"/>
<feature type="binding site" evidence="9">
    <location>
        <position position="366"/>
    </location>
    <ligand>
        <name>Mg(2+)</name>
        <dbReference type="ChEBI" id="CHEBI:18420"/>
        <label>2</label>
    </ligand>
</feature>
<keyword evidence="9" id="KW-0460">Magnesium</keyword>
<accession>A0A8S5L1V9</accession>
<evidence type="ECO:0000256" key="4">
    <source>
        <dbReference type="ARBA" id="ARBA00022695"/>
    </source>
</evidence>
<dbReference type="GO" id="GO:0000166">
    <property type="term" value="F:nucleotide binding"/>
    <property type="evidence" value="ECO:0007669"/>
    <property type="project" value="UniProtKB-KW"/>
</dbReference>
<evidence type="ECO:0000313" key="11">
    <source>
        <dbReference type="EMBL" id="DAD51098.1"/>
    </source>
</evidence>
<dbReference type="EC" id="2.7.7.48" evidence="1"/>
<keyword evidence="5" id="KW-0547">Nucleotide-binding</keyword>
<keyword evidence="12" id="KW-1185">Reference proteome</keyword>
<feature type="domain" description="RdRp catalytic" evidence="10">
    <location>
        <begin position="270"/>
        <end position="397"/>
    </location>
</feature>
<dbReference type="SUPFAM" id="SSF56672">
    <property type="entry name" value="DNA/RNA polymerases"/>
    <property type="match status" value="1"/>
</dbReference>
<evidence type="ECO:0000313" key="12">
    <source>
        <dbReference type="Proteomes" id="UP000681488"/>
    </source>
</evidence>
<dbReference type="PROSITE" id="PS50522">
    <property type="entry name" value="RDRP_PHAGE"/>
    <property type="match status" value="1"/>
</dbReference>
<keyword evidence="6" id="KW-0693">Viral RNA replication</keyword>
<keyword evidence="9" id="KW-0479">Metal-binding</keyword>
<dbReference type="Proteomes" id="UP000681488">
    <property type="component" value="Segment"/>
</dbReference>